<sequence length="54" mass="6403">MNTHATFTRFKWFVIILLLTIVEIGPFPLMGLTLLYIVAFRPRWFKALVDQIYS</sequence>
<proteinExistence type="predicted"/>
<keyword evidence="1" id="KW-1133">Transmembrane helix</keyword>
<dbReference type="Proteomes" id="UP000641152">
    <property type="component" value="Unassembled WGS sequence"/>
</dbReference>
<evidence type="ECO:0000256" key="1">
    <source>
        <dbReference type="SAM" id="Phobius"/>
    </source>
</evidence>
<evidence type="ECO:0000313" key="3">
    <source>
        <dbReference type="Proteomes" id="UP000641152"/>
    </source>
</evidence>
<accession>A0ABR9DD33</accession>
<keyword evidence="1" id="KW-0472">Membrane</keyword>
<reference evidence="2 3" key="1">
    <citation type="submission" date="2020-09" db="EMBL/GenBank/DDBJ databases">
        <title>Methylomonas albis sp. nov. and Methylomonas fluvii sp. nov.: Two cold-adapted methanotrophs from the River Elbe and an amended description of Methylovulum psychrotolerans strain Eb1.</title>
        <authorList>
            <person name="Bussmann I.K."/>
            <person name="Klings K.-W."/>
            <person name="Warnstedt J."/>
            <person name="Hoppert M."/>
            <person name="Saborowski A."/>
            <person name="Horn F."/>
            <person name="Liebner S."/>
        </authorList>
    </citation>
    <scope>NUCLEOTIDE SEQUENCE [LARGE SCALE GENOMIC DNA]</scope>
    <source>
        <strain evidence="2 3">EbB</strain>
    </source>
</reference>
<comment type="caution">
    <text evidence="2">The sequence shown here is derived from an EMBL/GenBank/DDBJ whole genome shotgun (WGS) entry which is preliminary data.</text>
</comment>
<name>A0ABR9DD33_9GAMM</name>
<keyword evidence="1" id="KW-0812">Transmembrane</keyword>
<protein>
    <submittedName>
        <fullName evidence="2">Uncharacterized protein</fullName>
    </submittedName>
</protein>
<keyword evidence="3" id="KW-1185">Reference proteome</keyword>
<feature type="transmembrane region" description="Helical" evidence="1">
    <location>
        <begin position="12"/>
        <end position="38"/>
    </location>
</feature>
<organism evidence="2 3">
    <name type="scientific">Methylomonas fluvii</name>
    <dbReference type="NCBI Taxonomy" id="1854564"/>
    <lineage>
        <taxon>Bacteria</taxon>
        <taxon>Pseudomonadati</taxon>
        <taxon>Pseudomonadota</taxon>
        <taxon>Gammaproteobacteria</taxon>
        <taxon>Methylococcales</taxon>
        <taxon>Methylococcaceae</taxon>
        <taxon>Methylomonas</taxon>
    </lineage>
</organism>
<dbReference type="EMBL" id="JACXST010000002">
    <property type="protein sequence ID" value="MBD9361002.1"/>
    <property type="molecule type" value="Genomic_DNA"/>
</dbReference>
<evidence type="ECO:0000313" key="2">
    <source>
        <dbReference type="EMBL" id="MBD9361002.1"/>
    </source>
</evidence>
<dbReference type="RefSeq" id="WP_192393873.1">
    <property type="nucleotide sequence ID" value="NZ_CAJHIU010000002.1"/>
</dbReference>
<gene>
    <name evidence="2" type="ORF">EBB_10765</name>
</gene>